<evidence type="ECO:0000313" key="1">
    <source>
        <dbReference type="EMBL" id="EPX60005.1"/>
    </source>
</evidence>
<organism evidence="1 2">
    <name type="scientific">Cystobacter fuscus (strain ATCC 25194 / DSM 2262 / NBRC 100088 / M29)</name>
    <dbReference type="NCBI Taxonomy" id="1242864"/>
    <lineage>
        <taxon>Bacteria</taxon>
        <taxon>Pseudomonadati</taxon>
        <taxon>Myxococcota</taxon>
        <taxon>Myxococcia</taxon>
        <taxon>Myxococcales</taxon>
        <taxon>Cystobacterineae</taxon>
        <taxon>Archangiaceae</taxon>
        <taxon>Cystobacter</taxon>
    </lineage>
</organism>
<dbReference type="AlphaFoldDB" id="S9P6B8"/>
<dbReference type="eggNOG" id="ENOG5032X59">
    <property type="taxonomic scope" value="Bacteria"/>
</dbReference>
<name>S9P6B8_CYSF2</name>
<keyword evidence="2" id="KW-1185">Reference proteome</keyword>
<proteinExistence type="predicted"/>
<accession>S9P6B8</accession>
<comment type="caution">
    <text evidence="1">The sequence shown here is derived from an EMBL/GenBank/DDBJ whole genome shotgun (WGS) entry which is preliminary data.</text>
</comment>
<sequence length="256" mass="28409">MSEAAHEFGVVCEARADRDSACALADRVLLEEVDWLAPETLDSCRKWRGRTSEEPFLKWASVREEFQRTGIKGIFGKFSGQPGALDAHAARRALLLLASSGQRPDAVLLVRDSDGKLERRSGLEQARDSYEWPFPVVIGLAEPKRECWVLAGFEPRTEDEKAQLQKEERRLSFHPVRGAHKLTASEHGAKTDAKKVLDALTRGEPERERVCLEETPLGTLSTLGRETGLAAYLQDVRERLVPVLGGHRAPGSHSPP</sequence>
<dbReference type="Proteomes" id="UP000011682">
    <property type="component" value="Unassembled WGS sequence"/>
</dbReference>
<gene>
    <name evidence="1" type="ORF">D187_002091</name>
</gene>
<dbReference type="EMBL" id="ANAH02000014">
    <property type="protein sequence ID" value="EPX60005.1"/>
    <property type="molecule type" value="Genomic_DNA"/>
</dbReference>
<evidence type="ECO:0000313" key="2">
    <source>
        <dbReference type="Proteomes" id="UP000011682"/>
    </source>
</evidence>
<reference evidence="1" key="1">
    <citation type="submission" date="2013-05" db="EMBL/GenBank/DDBJ databases">
        <title>Genome assembly of Cystobacter fuscus DSM 2262.</title>
        <authorList>
            <person name="Sharma G."/>
            <person name="Khatri I."/>
            <person name="Kaur C."/>
            <person name="Mayilraj S."/>
            <person name="Subramanian S."/>
        </authorList>
    </citation>
    <scope>NUCLEOTIDE SEQUENCE [LARGE SCALE GENOMIC DNA]</scope>
    <source>
        <strain evidence="1">DSM 2262</strain>
    </source>
</reference>
<protein>
    <submittedName>
        <fullName evidence="1">Uncharacterized protein</fullName>
    </submittedName>
</protein>